<dbReference type="OrthoDB" id="3210767at2"/>
<accession>A0A4S4FYS6</accession>
<sequence>MIVVLPPSETKNDGGDGAPLDVRTLVMPRLASRRRVVVRAVRTLAADVDSAVAALKLGRTQHAEVARNRAVARSATMAAIDRYTGVLYEGLRAETLTDDERAFAHDHVLIQSALLGPVAALDLIPAYRLSHDSRLPELSLRTHWNAAVSREFAALPGLLLDLRSEGYVALGAAPDRADSVYLRVLTVDTEGRRRALNHFNKKAKGEFTRWIITSRVDVDTVSELTERAASDGWRLEPVPGRPRELALLV</sequence>
<comment type="caution">
    <text evidence="1">The sequence shown here is derived from an EMBL/GenBank/DDBJ whole genome shotgun (WGS) entry which is preliminary data.</text>
</comment>
<dbReference type="PANTHER" id="PTHR30283:SF4">
    <property type="entry name" value="PEROXIDE STRESS RESISTANCE PROTEIN YAAA"/>
    <property type="match status" value="1"/>
</dbReference>
<organism evidence="1 2">
    <name type="scientific">Orlajensenia flava</name>
    <dbReference type="NCBI Taxonomy" id="2565934"/>
    <lineage>
        <taxon>Bacteria</taxon>
        <taxon>Bacillati</taxon>
        <taxon>Actinomycetota</taxon>
        <taxon>Actinomycetes</taxon>
        <taxon>Micrococcales</taxon>
        <taxon>Microbacteriaceae</taxon>
        <taxon>Orlajensenia</taxon>
    </lineage>
</organism>
<dbReference type="Proteomes" id="UP000307380">
    <property type="component" value="Unassembled WGS sequence"/>
</dbReference>
<evidence type="ECO:0000313" key="1">
    <source>
        <dbReference type="EMBL" id="THG35608.1"/>
    </source>
</evidence>
<dbReference type="RefSeq" id="WP_136423201.1">
    <property type="nucleotide sequence ID" value="NZ_SSSN01000003.1"/>
</dbReference>
<dbReference type="GO" id="GO:0033194">
    <property type="term" value="P:response to hydroperoxide"/>
    <property type="evidence" value="ECO:0007669"/>
    <property type="project" value="TreeGrafter"/>
</dbReference>
<proteinExistence type="predicted"/>
<dbReference type="GO" id="GO:0005829">
    <property type="term" value="C:cytosol"/>
    <property type="evidence" value="ECO:0007669"/>
    <property type="project" value="TreeGrafter"/>
</dbReference>
<dbReference type="AlphaFoldDB" id="A0A4S4FYS6"/>
<evidence type="ECO:0000313" key="2">
    <source>
        <dbReference type="Proteomes" id="UP000307380"/>
    </source>
</evidence>
<dbReference type="PANTHER" id="PTHR30283">
    <property type="entry name" value="PEROXIDE STRESS RESPONSE PROTEIN YAAA"/>
    <property type="match status" value="1"/>
</dbReference>
<dbReference type="InterPro" id="IPR005583">
    <property type="entry name" value="YaaA"/>
</dbReference>
<dbReference type="EMBL" id="SSSN01000003">
    <property type="protein sequence ID" value="THG35608.1"/>
    <property type="molecule type" value="Genomic_DNA"/>
</dbReference>
<gene>
    <name evidence="1" type="primary">yaaA</name>
    <name evidence="1" type="ORF">E6C70_06105</name>
</gene>
<reference evidence="1 2" key="1">
    <citation type="submission" date="2019-04" db="EMBL/GenBank/DDBJ databases">
        <authorList>
            <person name="Jiang L."/>
        </authorList>
    </citation>
    <scope>NUCLEOTIDE SEQUENCE [LARGE SCALE GENOMIC DNA]</scope>
    <source>
        <strain evidence="1 2">YIM 131861</strain>
    </source>
</reference>
<keyword evidence="2" id="KW-1185">Reference proteome</keyword>
<name>A0A4S4FYS6_9MICO</name>
<dbReference type="Pfam" id="PF03883">
    <property type="entry name" value="H2O2_YaaD"/>
    <property type="match status" value="1"/>
</dbReference>
<protein>
    <submittedName>
        <fullName evidence="1">Peroxide stress protein YaaA</fullName>
    </submittedName>
</protein>